<feature type="domain" description="HNH nuclease" evidence="1">
    <location>
        <begin position="67"/>
        <end position="118"/>
    </location>
</feature>
<dbReference type="Proteomes" id="UP000178724">
    <property type="component" value="Unassembled WGS sequence"/>
</dbReference>
<dbReference type="PANTHER" id="PTHR33877:SF2">
    <property type="entry name" value="OS07G0170200 PROTEIN"/>
    <property type="match status" value="1"/>
</dbReference>
<evidence type="ECO:0000313" key="3">
    <source>
        <dbReference type="Proteomes" id="UP000178724"/>
    </source>
</evidence>
<dbReference type="Pfam" id="PF14279">
    <property type="entry name" value="HNH_5"/>
    <property type="match status" value="1"/>
</dbReference>
<dbReference type="InterPro" id="IPR003615">
    <property type="entry name" value="HNH_nuc"/>
</dbReference>
<dbReference type="EMBL" id="METM01000029">
    <property type="protein sequence ID" value="OGB89194.1"/>
    <property type="molecule type" value="Genomic_DNA"/>
</dbReference>
<evidence type="ECO:0000313" key="2">
    <source>
        <dbReference type="EMBL" id="OGB89194.1"/>
    </source>
</evidence>
<protein>
    <submittedName>
        <fullName evidence="2">HNH endonuclease</fullName>
    </submittedName>
</protein>
<dbReference type="InterPro" id="IPR052892">
    <property type="entry name" value="NA-targeting_endonuclease"/>
</dbReference>
<dbReference type="PANTHER" id="PTHR33877">
    <property type="entry name" value="SLL1193 PROTEIN"/>
    <property type="match status" value="1"/>
</dbReference>
<evidence type="ECO:0000259" key="1">
    <source>
        <dbReference type="SMART" id="SM00507"/>
    </source>
</evidence>
<dbReference type="InterPro" id="IPR029471">
    <property type="entry name" value="HNH_5"/>
</dbReference>
<dbReference type="GO" id="GO:0004519">
    <property type="term" value="F:endonuclease activity"/>
    <property type="evidence" value="ECO:0007669"/>
    <property type="project" value="UniProtKB-KW"/>
</dbReference>
<gene>
    <name evidence="2" type="ORF">A2625_02635</name>
</gene>
<keyword evidence="2" id="KW-0255">Endonuclease</keyword>
<accession>A0A1F4PZV3</accession>
<keyword evidence="2" id="KW-0540">Nuclease</keyword>
<keyword evidence="2" id="KW-0378">Hydrolase</keyword>
<reference evidence="2 3" key="1">
    <citation type="journal article" date="2016" name="Nat. Commun.">
        <title>Thousands of microbial genomes shed light on interconnected biogeochemical processes in an aquifer system.</title>
        <authorList>
            <person name="Anantharaman K."/>
            <person name="Brown C.T."/>
            <person name="Hug L.A."/>
            <person name="Sharon I."/>
            <person name="Castelle C.J."/>
            <person name="Probst A.J."/>
            <person name="Thomas B.C."/>
            <person name="Singh A."/>
            <person name="Wilkins M.J."/>
            <person name="Karaoz U."/>
            <person name="Brodie E.L."/>
            <person name="Williams K.H."/>
            <person name="Hubbard S.S."/>
            <person name="Banfield J.F."/>
        </authorList>
    </citation>
    <scope>NUCLEOTIDE SEQUENCE [LARGE SCALE GENOMIC DNA]</scope>
</reference>
<dbReference type="Gene3D" id="1.10.30.50">
    <property type="match status" value="1"/>
</dbReference>
<dbReference type="SMART" id="SM00507">
    <property type="entry name" value="HNHc"/>
    <property type="match status" value="1"/>
</dbReference>
<name>A0A1F4PZV3_UNCSA</name>
<dbReference type="AlphaFoldDB" id="A0A1F4PZV3"/>
<organism evidence="2 3">
    <name type="scientific">candidate division WOR-1 bacterium RIFCSPHIGHO2_01_FULL_53_15</name>
    <dbReference type="NCBI Taxonomy" id="1802564"/>
    <lineage>
        <taxon>Bacteria</taxon>
        <taxon>Bacillati</taxon>
        <taxon>Saganbacteria</taxon>
    </lineage>
</organism>
<sequence>MKKNVLVLNSTHLPINITGWKRALILLYKGKAAAVKYNGCLINGRFRLPEIIKLLNFAPVPYADVVLSRKNIFLRDNHTCQYCGRAHSNLTIDHILPRSRGGDDSWTNMVVCCARCNCKKGDRTLEEAGLKLKGSPYRPSSALYLHMTRMSGVPASWHEHFFKTN</sequence>
<comment type="caution">
    <text evidence="2">The sequence shown here is derived from an EMBL/GenBank/DDBJ whole genome shotgun (WGS) entry which is preliminary data.</text>
</comment>
<proteinExistence type="predicted"/>